<dbReference type="STRING" id="371731.Rsw2DRAFT_2105"/>
<name>C8S236_9RHOB</name>
<dbReference type="eggNOG" id="COG2911">
    <property type="taxonomic scope" value="Bacteria"/>
</dbReference>
<keyword evidence="3" id="KW-1133">Transmembrane helix</keyword>
<dbReference type="PANTHER" id="PTHR36985">
    <property type="entry name" value="TRANSLOCATION AND ASSEMBLY MODULE SUBUNIT TAMB"/>
    <property type="match status" value="1"/>
</dbReference>
<evidence type="ECO:0000256" key="5">
    <source>
        <dbReference type="SAM" id="SignalP"/>
    </source>
</evidence>
<dbReference type="RefSeq" id="WP_008030773.1">
    <property type="nucleotide sequence ID" value="NZ_ACYY01000013.1"/>
</dbReference>
<feature type="signal peptide" evidence="5">
    <location>
        <begin position="1"/>
        <end position="18"/>
    </location>
</feature>
<keyword evidence="2" id="KW-0812">Transmembrane</keyword>
<comment type="caution">
    <text evidence="7">The sequence shown here is derived from an EMBL/GenBank/DDBJ whole genome shotgun (WGS) entry which is preliminary data.</text>
</comment>
<dbReference type="GO" id="GO:0097347">
    <property type="term" value="C:TAM protein secretion complex"/>
    <property type="evidence" value="ECO:0007669"/>
    <property type="project" value="TreeGrafter"/>
</dbReference>
<dbReference type="EMBL" id="ACYY01000013">
    <property type="protein sequence ID" value="EEW24908.1"/>
    <property type="molecule type" value="Genomic_DNA"/>
</dbReference>
<evidence type="ECO:0000313" key="7">
    <source>
        <dbReference type="EMBL" id="EEW24908.1"/>
    </source>
</evidence>
<proteinExistence type="predicted"/>
<sequence>MRRLAILALVVLPHTAAAQTDDRSYLTAFLEDNFSDIGRTVTISGFQGALSSRATMTQMTIADSEGIWLTLNDVALEWNRAALLKGRVSVNALTAAEIIVARAPVAETDGLSAEAQGFSLPDLPVSVEIGRIAATRIELAPEVLGQAVEGSLEASMSLIAGEGEANLRLERSDDGPQGLVTLTASYGNASGILALNLQAKEGAGGVAATLLGLPGVPSAELTIKGTGPVSDYAADVRLVTDEVERLAGGVTLTANDIGGHGFNADLTGDLAPLFLPQYADFLGTSVQLQADGQRDAGGRLDLRNLSLRGGSVALQGALVLAADGLPERFDLTGSLRQADGTPVLLPFGADQPTSVQAADLALRFDAAKGDDWQGSAVLTGLRRADFAAESLKLDGTGQITRQAGNAIAADFRFDAKGLAPRDPGLAQALGEALTGTARLNWREGAGVVTVSDLTLQGADFGVQASGSINGLASGFALKGRAQARLDDLSRASGLAGRALSGSGVATVTGSGSLLSGGFDLQAEITGTDLRFGQAELDNLLRGQSRIELSALRDETGTQVRRLEIAARSLTAVLAGRVATAGSDLTADLDFTDLSVLGGGYRGALTGKAHLTGTPQTGAVTLEAVATGLAVGHAEADSLLRGKTDLSLAFDLRDGKVTVNRASLRNPQLSAEASGSQSKVDLTALLANLGLLLPEFPGSVTVSGTVEPDAAGSVLNLKANGPGQIAATVSGRLGSGFDTADLKISGTGQAGLANVFLGSRVVSGPLQFDLALRGPFKLASLSGKLSLSGGRLTDPDLPFALQAVMASADLAGGRAQVAAQAAVSSGGRIEVQGGIGLTAPFPGDLAVQVQNAVLKDPALYQTRANGTLTIRGPLNGGAVIAGTLRLAETELQIPSTGMGSLGSLPDLRHVNEPADVRATRVRAGLLGAGGAAVVQRRAYPLDLLISAPNRVFIRGRGLDAELGGELRLGGTTANVQPNGAFNLIRGRLDILGKRLDLSEASLRLEGEFVPFVRILASNESDGITSSVLIEGKATEPAVTFVSNPELPQEEVLARLLFGRSLLALSPLQAAQLANAVATLAGKGGEGLVGKLRQGFGLDDLDLVTDDQGGAAVKAGKYLGKNLYTEIVVGQQGQSQINLNLDVTPNITLRGSSDGSGNTSLGVFLEKDY</sequence>
<evidence type="ECO:0000313" key="8">
    <source>
        <dbReference type="Proteomes" id="UP000010121"/>
    </source>
</evidence>
<evidence type="ECO:0000256" key="4">
    <source>
        <dbReference type="ARBA" id="ARBA00023136"/>
    </source>
</evidence>
<dbReference type="OrthoDB" id="7784409at2"/>
<evidence type="ECO:0000256" key="1">
    <source>
        <dbReference type="ARBA" id="ARBA00004167"/>
    </source>
</evidence>
<feature type="chain" id="PRO_5002991818" description="Translocation and assembly module TamB C-terminal domain-containing protein" evidence="5">
    <location>
        <begin position="19"/>
        <end position="1167"/>
    </location>
</feature>
<dbReference type="GO" id="GO:0005886">
    <property type="term" value="C:plasma membrane"/>
    <property type="evidence" value="ECO:0007669"/>
    <property type="project" value="InterPro"/>
</dbReference>
<keyword evidence="4" id="KW-0472">Membrane</keyword>
<evidence type="ECO:0000259" key="6">
    <source>
        <dbReference type="Pfam" id="PF04357"/>
    </source>
</evidence>
<evidence type="ECO:0000256" key="3">
    <source>
        <dbReference type="ARBA" id="ARBA00022989"/>
    </source>
</evidence>
<dbReference type="InterPro" id="IPR007452">
    <property type="entry name" value="TamB_C"/>
</dbReference>
<keyword evidence="8" id="KW-1185">Reference proteome</keyword>
<comment type="subcellular location">
    <subcellularLocation>
        <location evidence="1">Membrane</location>
        <topology evidence="1">Single-pass membrane protein</topology>
    </subcellularLocation>
</comment>
<organism evidence="7 8">
    <name type="scientific">Rhodobacter ferrooxidans</name>
    <dbReference type="NCBI Taxonomy" id="371731"/>
    <lineage>
        <taxon>Bacteria</taxon>
        <taxon>Pseudomonadati</taxon>
        <taxon>Pseudomonadota</taxon>
        <taxon>Alphaproteobacteria</taxon>
        <taxon>Rhodobacterales</taxon>
        <taxon>Rhodobacter group</taxon>
        <taxon>Rhodobacter</taxon>
    </lineage>
</organism>
<evidence type="ECO:0000256" key="2">
    <source>
        <dbReference type="ARBA" id="ARBA00022692"/>
    </source>
</evidence>
<keyword evidence="5" id="KW-0732">Signal</keyword>
<dbReference type="Pfam" id="PF04357">
    <property type="entry name" value="TamB"/>
    <property type="match status" value="1"/>
</dbReference>
<dbReference type="PANTHER" id="PTHR36985:SF1">
    <property type="entry name" value="TRANSLOCATION AND ASSEMBLY MODULE SUBUNIT TAMB"/>
    <property type="match status" value="1"/>
</dbReference>
<reference evidence="7 8" key="1">
    <citation type="submission" date="2009-08" db="EMBL/GenBank/DDBJ databases">
        <title>The draft genome of Rhodobacter sp. SW2.</title>
        <authorList>
            <consortium name="US DOE Joint Genome Institute (JGI-PGF)"/>
            <person name="Lucas S."/>
            <person name="Copeland A."/>
            <person name="Lapidus A."/>
            <person name="Glavina del Rio T."/>
            <person name="Tice H."/>
            <person name="Bruce D."/>
            <person name="Goodwin L."/>
            <person name="Pitluck S."/>
            <person name="Larimer F."/>
            <person name="Land M.L."/>
            <person name="Hauser L."/>
            <person name="Emerson D."/>
        </authorList>
    </citation>
    <scope>NUCLEOTIDE SEQUENCE [LARGE SCALE GENOMIC DNA]</scope>
    <source>
        <strain evidence="7 8">SW2</strain>
    </source>
</reference>
<feature type="domain" description="Translocation and assembly module TamB C-terminal" evidence="6">
    <location>
        <begin position="819"/>
        <end position="1167"/>
    </location>
</feature>
<gene>
    <name evidence="7" type="ORF">Rsw2DRAFT_2105</name>
</gene>
<dbReference type="GO" id="GO:0009306">
    <property type="term" value="P:protein secretion"/>
    <property type="evidence" value="ECO:0007669"/>
    <property type="project" value="InterPro"/>
</dbReference>
<accession>C8S236</accession>
<dbReference type="AlphaFoldDB" id="C8S236"/>
<dbReference type="Proteomes" id="UP000010121">
    <property type="component" value="Unassembled WGS sequence"/>
</dbReference>
<protein>
    <recommendedName>
        <fullName evidence="6">Translocation and assembly module TamB C-terminal domain-containing protein</fullName>
    </recommendedName>
</protein>